<dbReference type="EMBL" id="CP015060">
    <property type="protein sequence ID" value="QGN17574.1"/>
    <property type="molecule type" value="Genomic_DNA"/>
</dbReference>
<sequence>MNASTGLSMLTCSKQRIIYLNSTLDPDLTQAIGCGQQYGRENKKVLSSHAIDNYVHPPIYMEGHFIIQGGEEYVSCGDRFILVLGNNTTPQEAWQCGILASLPVSKSAASHTLKTSLMMYLLLLVGYFVYE</sequence>
<organism evidence="1 2">
    <name type="scientific">Kluyveromyces marxianus</name>
    <name type="common">Yeast</name>
    <name type="synonym">Candida kefyr</name>
    <dbReference type="NCBI Taxonomy" id="4911"/>
    <lineage>
        <taxon>Eukaryota</taxon>
        <taxon>Fungi</taxon>
        <taxon>Dikarya</taxon>
        <taxon>Ascomycota</taxon>
        <taxon>Saccharomycotina</taxon>
        <taxon>Saccharomycetes</taxon>
        <taxon>Saccharomycetales</taxon>
        <taxon>Saccharomycetaceae</taxon>
        <taxon>Kluyveromyces</taxon>
    </lineage>
</organism>
<name>A0ABX6F0Q6_KLUMA</name>
<gene>
    <name evidence="1" type="ORF">FIM1_4780</name>
</gene>
<accession>A0ABX6F0Q6</accession>
<proteinExistence type="predicted"/>
<dbReference type="Proteomes" id="UP000422736">
    <property type="component" value="Chromosome 8"/>
</dbReference>
<protein>
    <submittedName>
        <fullName evidence="1">Uncharacterized protein</fullName>
    </submittedName>
</protein>
<keyword evidence="2" id="KW-1185">Reference proteome</keyword>
<evidence type="ECO:0000313" key="1">
    <source>
        <dbReference type="EMBL" id="QGN17574.1"/>
    </source>
</evidence>
<reference evidence="1 2" key="1">
    <citation type="submission" date="2016-03" db="EMBL/GenBank/DDBJ databases">
        <title>How can Kluyveromyces marxianus grow so fast - potential evolutionary course in Saccharomyces Complex revealed by comparative genomics.</title>
        <authorList>
            <person name="Mo W."/>
            <person name="Lu W."/>
            <person name="Yang X."/>
            <person name="Qi J."/>
            <person name="Lv H."/>
        </authorList>
    </citation>
    <scope>NUCLEOTIDE SEQUENCE [LARGE SCALE GENOMIC DNA]</scope>
    <source>
        <strain evidence="1 2">FIM1</strain>
    </source>
</reference>
<evidence type="ECO:0000313" key="2">
    <source>
        <dbReference type="Proteomes" id="UP000422736"/>
    </source>
</evidence>
<reference evidence="1 2" key="2">
    <citation type="submission" date="2019-11" db="EMBL/GenBank/DDBJ databases">
        <authorList>
            <person name="Lu H."/>
        </authorList>
    </citation>
    <scope>NUCLEOTIDE SEQUENCE [LARGE SCALE GENOMIC DNA]</scope>
    <source>
        <strain evidence="1 2">FIM1</strain>
    </source>
</reference>